<comment type="caution">
    <text evidence="1">The sequence shown here is derived from an EMBL/GenBank/DDBJ whole genome shotgun (WGS) entry which is preliminary data.</text>
</comment>
<evidence type="ECO:0000313" key="1">
    <source>
        <dbReference type="EMBL" id="EYC37202.1"/>
    </source>
</evidence>
<protein>
    <submittedName>
        <fullName evidence="1">Uncharacterized protein</fullName>
    </submittedName>
</protein>
<dbReference type="AlphaFoldDB" id="A0A016WD36"/>
<name>A0A016WD36_9BILA</name>
<accession>A0A016WD36</accession>
<dbReference type="EMBL" id="JARK01000415">
    <property type="protein sequence ID" value="EYC37202.1"/>
    <property type="molecule type" value="Genomic_DNA"/>
</dbReference>
<organism evidence="1 2">
    <name type="scientific">Ancylostoma ceylanicum</name>
    <dbReference type="NCBI Taxonomy" id="53326"/>
    <lineage>
        <taxon>Eukaryota</taxon>
        <taxon>Metazoa</taxon>
        <taxon>Ecdysozoa</taxon>
        <taxon>Nematoda</taxon>
        <taxon>Chromadorea</taxon>
        <taxon>Rhabditida</taxon>
        <taxon>Rhabditina</taxon>
        <taxon>Rhabditomorpha</taxon>
        <taxon>Strongyloidea</taxon>
        <taxon>Ancylostomatidae</taxon>
        <taxon>Ancylostomatinae</taxon>
        <taxon>Ancylostoma</taxon>
    </lineage>
</organism>
<reference evidence="2" key="1">
    <citation type="journal article" date="2015" name="Nat. Genet.">
        <title>The genome and transcriptome of the zoonotic hookworm Ancylostoma ceylanicum identify infection-specific gene families.</title>
        <authorList>
            <person name="Schwarz E.M."/>
            <person name="Hu Y."/>
            <person name="Antoshechkin I."/>
            <person name="Miller M.M."/>
            <person name="Sternberg P.W."/>
            <person name="Aroian R.V."/>
        </authorList>
    </citation>
    <scope>NUCLEOTIDE SEQUENCE</scope>
    <source>
        <strain evidence="2">HY135</strain>
    </source>
</reference>
<gene>
    <name evidence="1" type="primary">Acey_s0815.g2494</name>
    <name evidence="1" type="ORF">Y032_0815g2494</name>
</gene>
<dbReference type="Proteomes" id="UP000024635">
    <property type="component" value="Unassembled WGS sequence"/>
</dbReference>
<sequence length="72" mass="8249">MIYSQLQKYADKSWDRGTALVVWRTLALRQGITTYRFPLCPYPANRAARSNSCLRTFGVDYTYINIILGTAP</sequence>
<proteinExistence type="predicted"/>
<evidence type="ECO:0000313" key="2">
    <source>
        <dbReference type="Proteomes" id="UP000024635"/>
    </source>
</evidence>
<keyword evidence="2" id="KW-1185">Reference proteome</keyword>